<dbReference type="RefSeq" id="WP_231449418.1">
    <property type="nucleotide sequence ID" value="NZ_JAJOMB010000031.1"/>
</dbReference>
<evidence type="ECO:0000313" key="3">
    <source>
        <dbReference type="EMBL" id="MCD5316567.1"/>
    </source>
</evidence>
<organism evidence="3 4">
    <name type="scientific">Kineosporia babensis</name>
    <dbReference type="NCBI Taxonomy" id="499548"/>
    <lineage>
        <taxon>Bacteria</taxon>
        <taxon>Bacillati</taxon>
        <taxon>Actinomycetota</taxon>
        <taxon>Actinomycetes</taxon>
        <taxon>Kineosporiales</taxon>
        <taxon>Kineosporiaceae</taxon>
        <taxon>Kineosporia</taxon>
    </lineage>
</organism>
<evidence type="ECO:0000313" key="4">
    <source>
        <dbReference type="Proteomes" id="UP001138997"/>
    </source>
</evidence>
<comment type="caution">
    <text evidence="3">The sequence shown here is derived from an EMBL/GenBank/DDBJ whole genome shotgun (WGS) entry which is preliminary data.</text>
</comment>
<protein>
    <submittedName>
        <fullName evidence="3">Uncharacterized protein</fullName>
    </submittedName>
</protein>
<accession>A0A9X1NK80</accession>
<dbReference type="Proteomes" id="UP001138997">
    <property type="component" value="Unassembled WGS sequence"/>
</dbReference>
<name>A0A9X1NK80_9ACTN</name>
<evidence type="ECO:0000256" key="1">
    <source>
        <dbReference type="SAM" id="MobiDB-lite"/>
    </source>
</evidence>
<dbReference type="AlphaFoldDB" id="A0A9X1NK80"/>
<gene>
    <name evidence="3" type="ORF">LR394_37285</name>
</gene>
<feature type="region of interest" description="Disordered" evidence="1">
    <location>
        <begin position="48"/>
        <end position="70"/>
    </location>
</feature>
<reference evidence="3" key="1">
    <citation type="submission" date="2021-11" db="EMBL/GenBank/DDBJ databases">
        <title>Streptomyces corallinus and Kineosporia corallina sp. nov., two new coral-derived marine actinobacteria.</title>
        <authorList>
            <person name="Buangrab K."/>
            <person name="Sutthacheep M."/>
            <person name="Yeemin T."/>
            <person name="Harunari E."/>
            <person name="Igarashi Y."/>
            <person name="Sripreechasak P."/>
            <person name="Kanchanasin P."/>
            <person name="Tanasupawat S."/>
            <person name="Phongsopitanun W."/>
        </authorList>
    </citation>
    <scope>NUCLEOTIDE SEQUENCE</scope>
    <source>
        <strain evidence="3">JCM 31032</strain>
    </source>
</reference>
<dbReference type="EMBL" id="JAJOMB010000031">
    <property type="protein sequence ID" value="MCD5316567.1"/>
    <property type="molecule type" value="Genomic_DNA"/>
</dbReference>
<keyword evidence="2" id="KW-0812">Transmembrane</keyword>
<keyword evidence="2" id="KW-1133">Transmembrane helix</keyword>
<feature type="transmembrane region" description="Helical" evidence="2">
    <location>
        <begin position="21"/>
        <end position="42"/>
    </location>
</feature>
<proteinExistence type="predicted"/>
<evidence type="ECO:0000256" key="2">
    <source>
        <dbReference type="SAM" id="Phobius"/>
    </source>
</evidence>
<sequence length="306" mass="33185">MQDNTDRKRTNPANTSRRQQILMTAMAVTAIVAIVTVVVGPWRGGDVNQDVTPGRPELLVPQPPETDTSRPHIIVRPQTVPVDGADVALILANPTPEEAFFGVSGLLQRWNGSTWSDHRQVVTGTGPDQSPGRLHSLDEQVIVPMIALSAPARGFAQPVWTHVQDIDAGWYRFKFNTATGIFQVSDTPSEKIVRSTTPIGFSGISVVQAGSAAKLELEAFPRTPISGSFDLDQHVGDYTSTARIERLDGDRWVVIPSDTVQTVNGTPANGSFVVQLPELETGVYRVSREASVAGRVESLFWSLPLS</sequence>
<keyword evidence="4" id="KW-1185">Reference proteome</keyword>
<keyword evidence="2" id="KW-0472">Membrane</keyword>